<dbReference type="PANTHER" id="PTHR34482:SF36">
    <property type="entry name" value="RETROTRANSPOSON GAG DOMAIN-CONTAINING PROTEIN"/>
    <property type="match status" value="1"/>
</dbReference>
<dbReference type="RefSeq" id="XP_018846070.2">
    <property type="nucleotide sequence ID" value="XM_018990525.2"/>
</dbReference>
<reference evidence="2" key="1">
    <citation type="submission" date="2025-08" db="UniProtKB">
        <authorList>
            <consortium name="RefSeq"/>
        </authorList>
    </citation>
    <scope>IDENTIFICATION</scope>
    <source>
        <tissue evidence="2">Leaves</tissue>
    </source>
</reference>
<protein>
    <submittedName>
        <fullName evidence="2">Uncharacterized protein LOC109009878</fullName>
    </submittedName>
</protein>
<accession>A0A2I4GQ98</accession>
<evidence type="ECO:0000313" key="1">
    <source>
        <dbReference type="Proteomes" id="UP000235220"/>
    </source>
</evidence>
<dbReference type="PANTHER" id="PTHR34482">
    <property type="entry name" value="DNA DAMAGE-INDUCIBLE PROTEIN 1-LIKE"/>
    <property type="match status" value="1"/>
</dbReference>
<dbReference type="Pfam" id="PF03732">
    <property type="entry name" value="Retrotrans_gag"/>
    <property type="match status" value="1"/>
</dbReference>
<sequence length="160" mass="18378">MGTEGVLRANKWLIDLDRTFDINGCTENQKVQYAGHLLQGEAGIWSDVKMKLLAQELGDITTLTWERFKNEFDSRFFLETAKYQKALGFTNLTQGNMTVEQYAARFMELGRIAPHLISMQNMQVRKFQDGLQPRIRNQVAFLQIENFLELVNVASIAEAE</sequence>
<dbReference type="InterPro" id="IPR005162">
    <property type="entry name" value="Retrotrans_gag_dom"/>
</dbReference>
<dbReference type="Proteomes" id="UP000235220">
    <property type="component" value="Chromosome 4"/>
</dbReference>
<dbReference type="Gramene" id="Jr04_05010_p1">
    <property type="protein sequence ID" value="cds.Jr04_05010_p1"/>
    <property type="gene ID" value="Jr04_05010"/>
</dbReference>
<dbReference type="OrthoDB" id="1936908at2759"/>
<dbReference type="AlphaFoldDB" id="A0A2I4GQ98"/>
<proteinExistence type="predicted"/>
<dbReference type="GeneID" id="109009878"/>
<gene>
    <name evidence="2" type="primary">LOC109009878</name>
</gene>
<dbReference type="KEGG" id="jre:109009878"/>
<keyword evidence="1" id="KW-1185">Reference proteome</keyword>
<name>A0A2I4GQ98_JUGRE</name>
<organism evidence="1 2">
    <name type="scientific">Juglans regia</name>
    <name type="common">English walnut</name>
    <dbReference type="NCBI Taxonomy" id="51240"/>
    <lineage>
        <taxon>Eukaryota</taxon>
        <taxon>Viridiplantae</taxon>
        <taxon>Streptophyta</taxon>
        <taxon>Embryophyta</taxon>
        <taxon>Tracheophyta</taxon>
        <taxon>Spermatophyta</taxon>
        <taxon>Magnoliopsida</taxon>
        <taxon>eudicotyledons</taxon>
        <taxon>Gunneridae</taxon>
        <taxon>Pentapetalae</taxon>
        <taxon>rosids</taxon>
        <taxon>fabids</taxon>
        <taxon>Fagales</taxon>
        <taxon>Juglandaceae</taxon>
        <taxon>Juglans</taxon>
    </lineage>
</organism>
<evidence type="ECO:0000313" key="2">
    <source>
        <dbReference type="RefSeq" id="XP_018846070.2"/>
    </source>
</evidence>